<evidence type="ECO:0000313" key="2">
    <source>
        <dbReference type="Proteomes" id="UP000231194"/>
    </source>
</evidence>
<name>A0A2M8RHD6_9BRAD</name>
<proteinExistence type="predicted"/>
<dbReference type="AlphaFoldDB" id="A0A2M8RHD6"/>
<reference evidence="1 2" key="1">
    <citation type="submission" date="2017-11" db="EMBL/GenBank/DDBJ databases">
        <title>Bradyrhizobium forestalis sp. nov., an efficient nitrogen-fixing bacterium isolated from nodules of forest legume species in the Amazon.</title>
        <authorList>
            <person name="Costa E.M."/>
            <person name="Guimaraes A."/>
            <person name="Carvalho T.S."/>
            <person name="Rodrigues T.L."/>
            <person name="Ribeiro P.R.A."/>
            <person name="Lebbe L."/>
            <person name="Willems A."/>
            <person name="Moreira F.M.S."/>
        </authorList>
    </citation>
    <scope>NUCLEOTIDE SEQUENCE [LARGE SCALE GENOMIC DNA]</scope>
    <source>
        <strain evidence="1 2">INPA54B</strain>
    </source>
</reference>
<keyword evidence="2" id="KW-1185">Reference proteome</keyword>
<protein>
    <submittedName>
        <fullName evidence="1">Uncharacterized protein</fullName>
    </submittedName>
</protein>
<dbReference type="Proteomes" id="UP000231194">
    <property type="component" value="Unassembled WGS sequence"/>
</dbReference>
<gene>
    <name evidence="1" type="ORF">CVM73_02255</name>
</gene>
<comment type="caution">
    <text evidence="1">The sequence shown here is derived from an EMBL/GenBank/DDBJ whole genome shotgun (WGS) entry which is preliminary data.</text>
</comment>
<accession>A0A2M8RHD6</accession>
<evidence type="ECO:0000313" key="1">
    <source>
        <dbReference type="EMBL" id="PJG57245.1"/>
    </source>
</evidence>
<sequence length="64" mass="7203">MPRLDRGIQYAAASPYPTEVSGILDRPPSRAMTPVWVATARHKPPRSYAPHPHLARTLLLFRTI</sequence>
<dbReference type="EMBL" id="PGVG01000001">
    <property type="protein sequence ID" value="PJG57245.1"/>
    <property type="molecule type" value="Genomic_DNA"/>
</dbReference>
<organism evidence="1 2">
    <name type="scientific">Bradyrhizobium forestalis</name>
    <dbReference type="NCBI Taxonomy" id="1419263"/>
    <lineage>
        <taxon>Bacteria</taxon>
        <taxon>Pseudomonadati</taxon>
        <taxon>Pseudomonadota</taxon>
        <taxon>Alphaproteobacteria</taxon>
        <taxon>Hyphomicrobiales</taxon>
        <taxon>Nitrobacteraceae</taxon>
        <taxon>Bradyrhizobium</taxon>
    </lineage>
</organism>